<reference evidence="15" key="1">
    <citation type="submission" date="2017-05" db="EMBL/GenBank/DDBJ databases">
        <authorList>
            <person name="Barney B.M."/>
        </authorList>
    </citation>
    <scope>NUCLEOTIDE SEQUENCE [LARGE SCALE GENOMIC DNA]</scope>
    <source>
        <strain evidence="15">PSBB022</strain>
    </source>
</reference>
<dbReference type="STRING" id="1209072.GCA_000766945_00557"/>
<keyword evidence="8 12" id="KW-0274">FAD</keyword>
<feature type="binding site" evidence="12">
    <location>
        <position position="319"/>
    </location>
    <ligand>
        <name>FMN</name>
        <dbReference type="ChEBI" id="CHEBI:58210"/>
    </ligand>
</feature>
<dbReference type="PROSITE" id="PS00788">
    <property type="entry name" value="CHORISMATE_SYNTHASE_2"/>
    <property type="match status" value="1"/>
</dbReference>
<dbReference type="SUPFAM" id="SSF103263">
    <property type="entry name" value="Chorismate synthase, AroC"/>
    <property type="match status" value="1"/>
</dbReference>
<evidence type="ECO:0000256" key="6">
    <source>
        <dbReference type="ARBA" id="ARBA00022630"/>
    </source>
</evidence>
<dbReference type="Proteomes" id="UP000216101">
    <property type="component" value="Unassembled WGS sequence"/>
</dbReference>
<comment type="function">
    <text evidence="12">Catalyzes the anti-1,4-elimination of the C-3 phosphate and the C-6 proR hydrogen from 5-enolpyruvylshikimate-3-phosphate (EPSP) to yield chorismate, which is the branch point compound that serves as the starting substrate for the three terminal pathways of aromatic amino acid biosynthesis. This reaction introduces a second double bond into the aromatic ring system.</text>
</comment>
<feature type="binding site" evidence="12">
    <location>
        <position position="54"/>
    </location>
    <ligand>
        <name>NADP(+)</name>
        <dbReference type="ChEBI" id="CHEBI:58349"/>
    </ligand>
</feature>
<dbReference type="CDD" id="cd07304">
    <property type="entry name" value="Chorismate_synthase"/>
    <property type="match status" value="1"/>
</dbReference>
<dbReference type="GO" id="GO:0009423">
    <property type="term" value="P:chorismate biosynthetic process"/>
    <property type="evidence" value="ECO:0007669"/>
    <property type="project" value="UniProtKB-UniRule"/>
</dbReference>
<keyword evidence="15" id="KW-1185">Reference proteome</keyword>
<keyword evidence="9 12" id="KW-0521">NADP</keyword>
<evidence type="ECO:0000256" key="5">
    <source>
        <dbReference type="ARBA" id="ARBA00022605"/>
    </source>
</evidence>
<evidence type="ECO:0000256" key="8">
    <source>
        <dbReference type="ARBA" id="ARBA00022827"/>
    </source>
</evidence>
<dbReference type="PANTHER" id="PTHR21085">
    <property type="entry name" value="CHORISMATE SYNTHASE"/>
    <property type="match status" value="1"/>
</dbReference>
<evidence type="ECO:0000256" key="11">
    <source>
        <dbReference type="ARBA" id="ARBA00023239"/>
    </source>
</evidence>
<evidence type="ECO:0000256" key="7">
    <source>
        <dbReference type="ARBA" id="ARBA00022643"/>
    </source>
</evidence>
<dbReference type="PROSITE" id="PS00789">
    <property type="entry name" value="CHORISMATE_SYNTHASE_3"/>
    <property type="match status" value="1"/>
</dbReference>
<dbReference type="RefSeq" id="WP_094986003.1">
    <property type="nucleotide sequence ID" value="NZ_NHNI01000002.1"/>
</dbReference>
<feature type="binding site" evidence="12">
    <location>
        <begin position="125"/>
        <end position="127"/>
    </location>
    <ligand>
        <name>FMN</name>
        <dbReference type="ChEBI" id="CHEBI:58210"/>
    </ligand>
</feature>
<dbReference type="NCBIfam" id="TIGR00033">
    <property type="entry name" value="aroC"/>
    <property type="match status" value="1"/>
</dbReference>
<dbReference type="GO" id="GO:0008652">
    <property type="term" value="P:amino acid biosynthetic process"/>
    <property type="evidence" value="ECO:0007669"/>
    <property type="project" value="UniProtKB-KW"/>
</dbReference>
<dbReference type="EMBL" id="NHNI01000002">
    <property type="protein sequence ID" value="OZY85082.1"/>
    <property type="molecule type" value="Genomic_DNA"/>
</dbReference>
<dbReference type="UniPathway" id="UPA00053">
    <property type="reaction ID" value="UER00090"/>
</dbReference>
<comment type="pathway">
    <text evidence="1 12 13">Metabolic intermediate biosynthesis; chorismate biosynthesis; chorismate from D-erythrose 4-phosphate and phosphoenolpyruvate: step 7/7.</text>
</comment>
<dbReference type="InterPro" id="IPR000453">
    <property type="entry name" value="Chorismate_synth"/>
</dbReference>
<feature type="binding site" evidence="12">
    <location>
        <begin position="293"/>
        <end position="297"/>
    </location>
    <ligand>
        <name>FMN</name>
        <dbReference type="ChEBI" id="CHEBI:58210"/>
    </ligand>
</feature>
<evidence type="ECO:0000256" key="1">
    <source>
        <dbReference type="ARBA" id="ARBA00005044"/>
    </source>
</evidence>
<evidence type="ECO:0000256" key="12">
    <source>
        <dbReference type="HAMAP-Rule" id="MF_00300"/>
    </source>
</evidence>
<evidence type="ECO:0000313" key="15">
    <source>
        <dbReference type="Proteomes" id="UP000216101"/>
    </source>
</evidence>
<dbReference type="InterPro" id="IPR020541">
    <property type="entry name" value="Chorismate_synthase_CS"/>
</dbReference>
<feature type="binding site" evidence="12">
    <location>
        <begin position="238"/>
        <end position="239"/>
    </location>
    <ligand>
        <name>FMN</name>
        <dbReference type="ChEBI" id="CHEBI:58210"/>
    </ligand>
</feature>
<evidence type="ECO:0000256" key="9">
    <source>
        <dbReference type="ARBA" id="ARBA00022857"/>
    </source>
</evidence>
<dbReference type="FunFam" id="3.60.150.10:FF:000001">
    <property type="entry name" value="Chorismate synthase"/>
    <property type="match status" value="1"/>
</dbReference>
<proteinExistence type="inferred from homology"/>
<dbReference type="PROSITE" id="PS00787">
    <property type="entry name" value="CHORISMATE_SYNTHASE_1"/>
    <property type="match status" value="1"/>
</dbReference>
<evidence type="ECO:0000256" key="10">
    <source>
        <dbReference type="ARBA" id="ARBA00023141"/>
    </source>
</evidence>
<comment type="caution">
    <text evidence="14">The sequence shown here is derived from an EMBL/GenBank/DDBJ whole genome shotgun (WGS) entry which is preliminary data.</text>
</comment>
<gene>
    <name evidence="12" type="primary">aroC</name>
    <name evidence="14" type="ORF">CBP51_18255</name>
</gene>
<dbReference type="InterPro" id="IPR035904">
    <property type="entry name" value="Chorismate_synth_AroC_sf"/>
</dbReference>
<dbReference type="Pfam" id="PF01264">
    <property type="entry name" value="Chorismate_synt"/>
    <property type="match status" value="1"/>
</dbReference>
<keyword evidence="10 12" id="KW-0057">Aromatic amino acid biosynthesis</keyword>
<dbReference type="NCBIfam" id="NF003793">
    <property type="entry name" value="PRK05382.1"/>
    <property type="match status" value="1"/>
</dbReference>
<comment type="cofactor">
    <cofactor evidence="12 13">
        <name>FMNH2</name>
        <dbReference type="ChEBI" id="CHEBI:57618"/>
    </cofactor>
    <text evidence="12 13">Reduced FMN (FMNH(2)).</text>
</comment>
<organism evidence="14 15">
    <name type="scientific">Cellvibrio mixtus</name>
    <dbReference type="NCBI Taxonomy" id="39650"/>
    <lineage>
        <taxon>Bacteria</taxon>
        <taxon>Pseudomonadati</taxon>
        <taxon>Pseudomonadota</taxon>
        <taxon>Gammaproteobacteria</taxon>
        <taxon>Cellvibrionales</taxon>
        <taxon>Cellvibrionaceae</taxon>
        <taxon>Cellvibrio</taxon>
    </lineage>
</organism>
<keyword evidence="6 12" id="KW-0285">Flavoprotein</keyword>
<dbReference type="EC" id="4.2.3.5" evidence="4 12"/>
<evidence type="ECO:0000256" key="3">
    <source>
        <dbReference type="ARBA" id="ARBA00011881"/>
    </source>
</evidence>
<dbReference type="GO" id="GO:0009073">
    <property type="term" value="P:aromatic amino acid family biosynthetic process"/>
    <property type="evidence" value="ECO:0007669"/>
    <property type="project" value="UniProtKB-KW"/>
</dbReference>
<evidence type="ECO:0000256" key="2">
    <source>
        <dbReference type="ARBA" id="ARBA00008014"/>
    </source>
</evidence>
<dbReference type="eggNOG" id="COG0082">
    <property type="taxonomic scope" value="Bacteria"/>
</dbReference>
<dbReference type="GO" id="GO:0004107">
    <property type="term" value="F:chorismate synthase activity"/>
    <property type="evidence" value="ECO:0007669"/>
    <property type="project" value="UniProtKB-UniRule"/>
</dbReference>
<accession>A0A266Q5G8</accession>
<keyword evidence="5 12" id="KW-0028">Amino-acid biosynthesis</keyword>
<dbReference type="PIRSF" id="PIRSF001456">
    <property type="entry name" value="Chorismate_synth"/>
    <property type="match status" value="1"/>
</dbReference>
<dbReference type="PANTHER" id="PTHR21085:SF0">
    <property type="entry name" value="CHORISMATE SYNTHASE"/>
    <property type="match status" value="1"/>
</dbReference>
<comment type="catalytic activity">
    <reaction evidence="12 13">
        <text>5-O-(1-carboxyvinyl)-3-phosphoshikimate = chorismate + phosphate</text>
        <dbReference type="Rhea" id="RHEA:21020"/>
        <dbReference type="ChEBI" id="CHEBI:29748"/>
        <dbReference type="ChEBI" id="CHEBI:43474"/>
        <dbReference type="ChEBI" id="CHEBI:57701"/>
        <dbReference type="EC" id="4.2.3.5"/>
    </reaction>
</comment>
<keyword evidence="7 12" id="KW-0288">FMN</keyword>
<dbReference type="Gene3D" id="3.60.150.10">
    <property type="entry name" value="Chorismate synthase AroC"/>
    <property type="match status" value="1"/>
</dbReference>
<evidence type="ECO:0000313" key="14">
    <source>
        <dbReference type="EMBL" id="OZY85082.1"/>
    </source>
</evidence>
<comment type="similarity">
    <text evidence="2 12 13">Belongs to the chorismate synthase family.</text>
</comment>
<sequence>MSGNTYGKLFTVTTFGESHGIALGAIVDGCPPGLALSEADIQIDLDRRKPGQSRYTTQRREEDSVKILSGVFEGKTTGTPIGMLIENTDQRSKDYSNIKDQFRPAHADYTYMQKYGVRDYRGGGRSSARETAMRVAAGSIAKKYLKDFHSIEVRGYLSQLGPIKIESVDWDQIDQNPFFCPDASKVAEMEEFMKALNKEGDSIGAKITVVATNVPPGLGEPVFDRLDAEIAHALMSINAVKGVEIGEGFGSIEQRGSQHRDEITPEGFLSNNAGGILGGISSGQDIIANIALKPTSSLHIPGRSVDVHGNPVEVITKGRHDPCVGIRATPIAEAMLALVLMDHLLRHRGQNGAVQHTIPVIPGSVK</sequence>
<keyword evidence="11 12" id="KW-0456">Lyase</keyword>
<comment type="subunit">
    <text evidence="3 12">Homotetramer.</text>
</comment>
<dbReference type="AlphaFoldDB" id="A0A266Q5G8"/>
<protein>
    <recommendedName>
        <fullName evidence="4 12">Chorismate synthase</fullName>
        <shortName evidence="12">CS</shortName>
        <ecNumber evidence="4 12">4.2.3.5</ecNumber>
    </recommendedName>
    <alternativeName>
        <fullName evidence="12">5-enolpyruvylshikimate-3-phosphate phospholyase</fullName>
    </alternativeName>
</protein>
<feature type="binding site" evidence="12">
    <location>
        <position position="48"/>
    </location>
    <ligand>
        <name>NADP(+)</name>
        <dbReference type="ChEBI" id="CHEBI:58349"/>
    </ligand>
</feature>
<evidence type="ECO:0000256" key="4">
    <source>
        <dbReference type="ARBA" id="ARBA00013036"/>
    </source>
</evidence>
<evidence type="ECO:0000256" key="13">
    <source>
        <dbReference type="RuleBase" id="RU000605"/>
    </source>
</evidence>
<feature type="binding site" evidence="12">
    <location>
        <position position="278"/>
    </location>
    <ligand>
        <name>FMN</name>
        <dbReference type="ChEBI" id="CHEBI:58210"/>
    </ligand>
</feature>
<dbReference type="GO" id="GO:0005829">
    <property type="term" value="C:cytosol"/>
    <property type="evidence" value="ECO:0007669"/>
    <property type="project" value="TreeGrafter"/>
</dbReference>
<dbReference type="HAMAP" id="MF_00300">
    <property type="entry name" value="Chorismate_synth"/>
    <property type="match status" value="1"/>
</dbReference>
<name>A0A266Q5G8_9GAMM</name>
<dbReference type="GO" id="GO:0010181">
    <property type="term" value="F:FMN binding"/>
    <property type="evidence" value="ECO:0007669"/>
    <property type="project" value="TreeGrafter"/>
</dbReference>